<dbReference type="InterPro" id="IPR029044">
    <property type="entry name" value="Nucleotide-diphossugar_trans"/>
</dbReference>
<dbReference type="RefSeq" id="WP_311501821.1">
    <property type="nucleotide sequence ID" value="NZ_JAVRHK010000001.1"/>
</dbReference>
<keyword evidence="2" id="KW-0328">Glycosyltransferase</keyword>
<organism evidence="2 3">
    <name type="scientific">Autumnicola musiva</name>
    <dbReference type="NCBI Taxonomy" id="3075589"/>
    <lineage>
        <taxon>Bacteria</taxon>
        <taxon>Pseudomonadati</taxon>
        <taxon>Bacteroidota</taxon>
        <taxon>Flavobacteriia</taxon>
        <taxon>Flavobacteriales</taxon>
        <taxon>Flavobacteriaceae</taxon>
        <taxon>Autumnicola</taxon>
    </lineage>
</organism>
<evidence type="ECO:0000313" key="3">
    <source>
        <dbReference type="Proteomes" id="UP001262582"/>
    </source>
</evidence>
<accession>A0ABU3D1D0</accession>
<dbReference type="InterPro" id="IPR001173">
    <property type="entry name" value="Glyco_trans_2-like"/>
</dbReference>
<dbReference type="Pfam" id="PF00535">
    <property type="entry name" value="Glycos_transf_2"/>
    <property type="match status" value="1"/>
</dbReference>
<keyword evidence="2" id="KW-0808">Transferase</keyword>
<dbReference type="EC" id="2.4.-.-" evidence="2"/>
<keyword evidence="3" id="KW-1185">Reference proteome</keyword>
<protein>
    <submittedName>
        <fullName evidence="2">Glycosyltransferase family 2 protein</fullName>
        <ecNumber evidence="2">2.4.-.-</ecNumber>
    </submittedName>
</protein>
<dbReference type="PANTHER" id="PTHR43685:SF11">
    <property type="entry name" value="GLYCOSYLTRANSFERASE TAGX-RELATED"/>
    <property type="match status" value="1"/>
</dbReference>
<dbReference type="InterPro" id="IPR050834">
    <property type="entry name" value="Glycosyltransf_2"/>
</dbReference>
<evidence type="ECO:0000259" key="1">
    <source>
        <dbReference type="Pfam" id="PF00535"/>
    </source>
</evidence>
<dbReference type="SUPFAM" id="SSF53448">
    <property type="entry name" value="Nucleotide-diphospho-sugar transferases"/>
    <property type="match status" value="1"/>
</dbReference>
<feature type="domain" description="Glycosyltransferase 2-like" evidence="1">
    <location>
        <begin position="8"/>
        <end position="136"/>
    </location>
</feature>
<evidence type="ECO:0000313" key="2">
    <source>
        <dbReference type="EMBL" id="MDT0675356.1"/>
    </source>
</evidence>
<dbReference type="GO" id="GO:0016757">
    <property type="term" value="F:glycosyltransferase activity"/>
    <property type="evidence" value="ECO:0007669"/>
    <property type="project" value="UniProtKB-KW"/>
</dbReference>
<dbReference type="Gene3D" id="3.90.550.10">
    <property type="entry name" value="Spore Coat Polysaccharide Biosynthesis Protein SpsA, Chain A"/>
    <property type="match status" value="1"/>
</dbReference>
<dbReference type="PANTHER" id="PTHR43685">
    <property type="entry name" value="GLYCOSYLTRANSFERASE"/>
    <property type="match status" value="1"/>
</dbReference>
<gene>
    <name evidence="2" type="ORF">RM539_02005</name>
</gene>
<proteinExistence type="predicted"/>
<dbReference type="EMBL" id="JAVRHK010000001">
    <property type="protein sequence ID" value="MDT0675356.1"/>
    <property type="molecule type" value="Genomic_DNA"/>
</dbReference>
<dbReference type="Proteomes" id="UP001262582">
    <property type="component" value="Unassembled WGS sequence"/>
</dbReference>
<reference evidence="2 3" key="1">
    <citation type="submission" date="2023-09" db="EMBL/GenBank/DDBJ databases">
        <authorList>
            <person name="Rey-Velasco X."/>
        </authorList>
    </citation>
    <scope>NUCLEOTIDE SEQUENCE [LARGE SCALE GENOMIC DNA]</scope>
    <source>
        <strain evidence="2 3">F117</strain>
    </source>
</reference>
<comment type="caution">
    <text evidence="2">The sequence shown here is derived from an EMBL/GenBank/DDBJ whole genome shotgun (WGS) entry which is preliminary data.</text>
</comment>
<name>A0ABU3D1D0_9FLAO</name>
<sequence>MKHSVLVSVIMPAYNAAEFITEAIASVQEQTYTKWELFVIDDNSKDFTLSQIENLARADCRIRIIKNKENRGAGYSRNRGIKAAEGDFISFLDADDLWKPDKLEKQLNFMINNNVSVCFSSYKRIYENGQKKEIVEALPYLTFQKLLKANYIGNLTGVYNVSKIGKIYTPEIRKRQDWALWLEAVRRAGIAKGIQEPLALYRIRRNSISGNKLEMLAYNFNIYHKVLDFGLWKSLKSMVVFLREQFMIKNRQIKRIK</sequence>